<proteinExistence type="inferred from homology"/>
<comment type="similarity">
    <text evidence="7">Belongs to the dTDP-4-dehydrorhamnose 3,5-epimerase family.</text>
</comment>
<organism evidence="8 9">
    <name type="scientific">Niastella populi</name>
    <dbReference type="NCBI Taxonomy" id="550983"/>
    <lineage>
        <taxon>Bacteria</taxon>
        <taxon>Pseudomonadati</taxon>
        <taxon>Bacteroidota</taxon>
        <taxon>Chitinophagia</taxon>
        <taxon>Chitinophagales</taxon>
        <taxon>Chitinophagaceae</taxon>
        <taxon>Niastella</taxon>
    </lineage>
</organism>
<dbReference type="GO" id="GO:0019305">
    <property type="term" value="P:dTDP-rhamnose biosynthetic process"/>
    <property type="evidence" value="ECO:0007669"/>
    <property type="project" value="UniProtKB-UniRule"/>
</dbReference>
<comment type="pathway">
    <text evidence="7">Carbohydrate biosynthesis; dTDP-L-rhamnose biosynthesis.</text>
</comment>
<dbReference type="Gene3D" id="2.60.120.10">
    <property type="entry name" value="Jelly Rolls"/>
    <property type="match status" value="1"/>
</dbReference>
<comment type="caution">
    <text evidence="8">The sequence shown here is derived from an EMBL/GenBank/DDBJ whole genome shotgun (WGS) entry which is preliminary data.</text>
</comment>
<dbReference type="PANTHER" id="PTHR21047">
    <property type="entry name" value="DTDP-6-DEOXY-D-GLUCOSE-3,5 EPIMERASE"/>
    <property type="match status" value="1"/>
</dbReference>
<dbReference type="InterPro" id="IPR011051">
    <property type="entry name" value="RmlC_Cupin_sf"/>
</dbReference>
<feature type="active site" description="Proton acceptor" evidence="5">
    <location>
        <position position="61"/>
    </location>
</feature>
<keyword evidence="9" id="KW-1185">Reference proteome</keyword>
<evidence type="ECO:0000256" key="5">
    <source>
        <dbReference type="PIRSR" id="PIRSR600888-1"/>
    </source>
</evidence>
<dbReference type="InterPro" id="IPR014710">
    <property type="entry name" value="RmlC-like_jellyroll"/>
</dbReference>
<accession>A0A1V9FDF7</accession>
<dbReference type="CDD" id="cd00438">
    <property type="entry name" value="cupin_RmlC"/>
    <property type="match status" value="1"/>
</dbReference>
<protein>
    <recommendedName>
        <fullName evidence="4 7">dTDP-4-dehydrorhamnose 3,5-epimerase</fullName>
        <ecNumber evidence="3 7">5.1.3.13</ecNumber>
    </recommendedName>
    <alternativeName>
        <fullName evidence="7">Thymidine diphospho-4-keto-rhamnose 3,5-epimerase</fullName>
    </alternativeName>
</protein>
<dbReference type="UniPathway" id="UPA00124"/>
<dbReference type="EMBL" id="LWBP01000203">
    <property type="protein sequence ID" value="OQP56216.1"/>
    <property type="molecule type" value="Genomic_DNA"/>
</dbReference>
<dbReference type="SUPFAM" id="SSF51182">
    <property type="entry name" value="RmlC-like cupins"/>
    <property type="match status" value="1"/>
</dbReference>
<name>A0A1V9FDF7_9BACT</name>
<evidence type="ECO:0000313" key="9">
    <source>
        <dbReference type="Proteomes" id="UP000192276"/>
    </source>
</evidence>
<dbReference type="NCBIfam" id="TIGR01221">
    <property type="entry name" value="rmlC"/>
    <property type="match status" value="1"/>
</dbReference>
<reference evidence="9" key="1">
    <citation type="submission" date="2016-04" db="EMBL/GenBank/DDBJ databases">
        <authorList>
            <person name="Chen L."/>
            <person name="Zhuang W."/>
            <person name="Wang G."/>
        </authorList>
    </citation>
    <scope>NUCLEOTIDE SEQUENCE [LARGE SCALE GENOMIC DNA]</scope>
    <source>
        <strain evidence="9">208</strain>
    </source>
</reference>
<evidence type="ECO:0000256" key="2">
    <source>
        <dbReference type="ARBA" id="ARBA00001997"/>
    </source>
</evidence>
<evidence type="ECO:0000256" key="3">
    <source>
        <dbReference type="ARBA" id="ARBA00012098"/>
    </source>
</evidence>
<feature type="site" description="Participates in a stacking interaction with the thymidine ring of dTDP-4-oxo-6-deoxyglucose" evidence="6">
    <location>
        <position position="137"/>
    </location>
</feature>
<dbReference type="InterPro" id="IPR000888">
    <property type="entry name" value="RmlC-like"/>
</dbReference>
<comment type="subunit">
    <text evidence="7">Homodimer.</text>
</comment>
<gene>
    <name evidence="8" type="ORF">A4R26_26640</name>
</gene>
<evidence type="ECO:0000313" key="8">
    <source>
        <dbReference type="EMBL" id="OQP56216.1"/>
    </source>
</evidence>
<evidence type="ECO:0000256" key="7">
    <source>
        <dbReference type="RuleBase" id="RU364069"/>
    </source>
</evidence>
<feature type="active site" description="Proton donor" evidence="5">
    <location>
        <position position="131"/>
    </location>
</feature>
<sequence length="186" mass="20740">MPFIETGIQGLLVFEPVVFDDSRGFFYEAYNQKIFGGAGIENQFVQDNQSRSTYGVIRGLHYQVAPFVQAKLIRALSGSILDVAVDIRKGSPTFGKVFSIELSEANKKQLFLPAGFAHGFSVLSEVAEVLYKCDQFYSKASEHGIIYNDPALNIDWQVPLDKAIVSDKDLMLPDFAHCVNPFEYKG</sequence>
<dbReference type="Pfam" id="PF00908">
    <property type="entry name" value="dTDP_sugar_isom"/>
    <property type="match status" value="1"/>
</dbReference>
<dbReference type="Proteomes" id="UP000192276">
    <property type="component" value="Unassembled WGS sequence"/>
</dbReference>
<comment type="function">
    <text evidence="2 7">Catalyzes the epimerization of the C3' and C5'positions of dTDP-6-deoxy-D-xylo-4-hexulose, forming dTDP-6-deoxy-L-lyxo-4-hexulose.</text>
</comment>
<dbReference type="GO" id="GO:0000271">
    <property type="term" value="P:polysaccharide biosynthetic process"/>
    <property type="evidence" value="ECO:0007669"/>
    <property type="project" value="TreeGrafter"/>
</dbReference>
<dbReference type="RefSeq" id="WP_081169092.1">
    <property type="nucleotide sequence ID" value="NZ_LWBP01000203.1"/>
</dbReference>
<evidence type="ECO:0000256" key="1">
    <source>
        <dbReference type="ARBA" id="ARBA00001298"/>
    </source>
</evidence>
<evidence type="ECO:0000256" key="6">
    <source>
        <dbReference type="PIRSR" id="PIRSR600888-3"/>
    </source>
</evidence>
<dbReference type="STRING" id="550983.A4R26_26640"/>
<dbReference type="PANTHER" id="PTHR21047:SF2">
    <property type="entry name" value="THYMIDINE DIPHOSPHO-4-KETO-RHAMNOSE 3,5-EPIMERASE"/>
    <property type="match status" value="1"/>
</dbReference>
<dbReference type="GO" id="GO:0005829">
    <property type="term" value="C:cytosol"/>
    <property type="evidence" value="ECO:0007669"/>
    <property type="project" value="TreeGrafter"/>
</dbReference>
<dbReference type="EC" id="5.1.3.13" evidence="3 7"/>
<dbReference type="AlphaFoldDB" id="A0A1V9FDF7"/>
<dbReference type="GO" id="GO:0008830">
    <property type="term" value="F:dTDP-4-dehydrorhamnose 3,5-epimerase activity"/>
    <property type="evidence" value="ECO:0007669"/>
    <property type="project" value="UniProtKB-UniRule"/>
</dbReference>
<keyword evidence="7" id="KW-0413">Isomerase</keyword>
<evidence type="ECO:0000256" key="4">
    <source>
        <dbReference type="ARBA" id="ARBA00019595"/>
    </source>
</evidence>
<dbReference type="OrthoDB" id="9800680at2"/>
<comment type="catalytic activity">
    <reaction evidence="1 7">
        <text>dTDP-4-dehydro-6-deoxy-alpha-D-glucose = dTDP-4-dehydro-beta-L-rhamnose</text>
        <dbReference type="Rhea" id="RHEA:16969"/>
        <dbReference type="ChEBI" id="CHEBI:57649"/>
        <dbReference type="ChEBI" id="CHEBI:62830"/>
        <dbReference type="EC" id="5.1.3.13"/>
    </reaction>
</comment>